<feature type="domain" description="HAMP" evidence="12">
    <location>
        <begin position="189"/>
        <end position="240"/>
    </location>
</feature>
<comment type="catalytic activity">
    <reaction evidence="1">
        <text>ATP + protein L-histidine = ADP + protein N-phospho-L-histidine.</text>
        <dbReference type="EC" id="2.7.13.3"/>
    </reaction>
</comment>
<dbReference type="GO" id="GO:0000155">
    <property type="term" value="F:phosphorelay sensor kinase activity"/>
    <property type="evidence" value="ECO:0007669"/>
    <property type="project" value="InterPro"/>
</dbReference>
<evidence type="ECO:0000256" key="4">
    <source>
        <dbReference type="ARBA" id="ARBA00022553"/>
    </source>
</evidence>
<dbReference type="RefSeq" id="WP_114581355.1">
    <property type="nucleotide sequence ID" value="NZ_QPMH01000004.1"/>
</dbReference>
<feature type="domain" description="Histidine kinase" evidence="11">
    <location>
        <begin position="248"/>
        <end position="453"/>
    </location>
</feature>
<comment type="subcellular location">
    <subcellularLocation>
        <location evidence="2">Membrane</location>
    </subcellularLocation>
</comment>
<evidence type="ECO:0000256" key="10">
    <source>
        <dbReference type="ARBA" id="ARBA00023136"/>
    </source>
</evidence>
<keyword evidence="14" id="KW-1185">Reference proteome</keyword>
<reference evidence="13 14" key="1">
    <citation type="submission" date="2018-07" db="EMBL/GenBank/DDBJ databases">
        <title>Venubactetium sediminum gen. nov., sp. nov., isolated from a marine solar saltern.</title>
        <authorList>
            <person name="Wang S."/>
        </authorList>
    </citation>
    <scope>NUCLEOTIDE SEQUENCE [LARGE SCALE GENOMIC DNA]</scope>
    <source>
        <strain evidence="13 14">WD2A32</strain>
    </source>
</reference>
<dbReference type="Gene3D" id="1.10.287.130">
    <property type="match status" value="1"/>
</dbReference>
<dbReference type="GO" id="GO:0005886">
    <property type="term" value="C:plasma membrane"/>
    <property type="evidence" value="ECO:0007669"/>
    <property type="project" value="TreeGrafter"/>
</dbReference>
<dbReference type="Gene3D" id="3.30.565.10">
    <property type="entry name" value="Histidine kinase-like ATPase, C-terminal domain"/>
    <property type="match status" value="1"/>
</dbReference>
<keyword evidence="4" id="KW-0597">Phosphoprotein</keyword>
<dbReference type="InterPro" id="IPR003594">
    <property type="entry name" value="HATPase_dom"/>
</dbReference>
<evidence type="ECO:0000256" key="2">
    <source>
        <dbReference type="ARBA" id="ARBA00004370"/>
    </source>
</evidence>
<dbReference type="InterPro" id="IPR050428">
    <property type="entry name" value="TCS_sensor_his_kinase"/>
</dbReference>
<dbReference type="SUPFAM" id="SSF47384">
    <property type="entry name" value="Homodimeric domain of signal transducing histidine kinase"/>
    <property type="match status" value="1"/>
</dbReference>
<dbReference type="Proteomes" id="UP000253941">
    <property type="component" value="Unassembled WGS sequence"/>
</dbReference>
<proteinExistence type="predicted"/>
<accession>A0A369TBX4</accession>
<dbReference type="PROSITE" id="PS50109">
    <property type="entry name" value="HIS_KIN"/>
    <property type="match status" value="1"/>
</dbReference>
<dbReference type="PRINTS" id="PR00344">
    <property type="entry name" value="BCTRLSENSOR"/>
</dbReference>
<sequence length="453" mass="49525">MIFPRSLSFRLLAGAVVWVTIALVVAGVALSRLFENHLEDQEARRFEVTLNQLAANLAVGDKGGIELTARLSEPQFQRPYSGLYWQVETARGEILLRSRSLWDRVLALPRDTLLDGEIHRHRLTGPDNMPLRVYERSVTLPRRQGRLRLAVGENATVLEGALAGFRRTLALSLGVLGLGLAGAAGVQVAGGLRPLRRLRNALGRVRSGRARRLEGRYPDEIQPLVDNLNAVLDQNEEVVARARTQAGNLAHSLKTPLAVLSNEAVALHDGDKDELARRIGEQVQLMQRRVDYHLVRARAAASVRVPGVRTDVREALEGLVRTMRKIYEARGINIDSELEYAPAFRGERQDFDEMAGNLLDNACKWATGEVRVHADATSDGHLAVWIDDDGPGLPEVRRAEVFSRGRRLDEGVAGSGLGLAVVAELAELYGGTVHLEDSPLGGVRAVLSLPAAG</sequence>
<dbReference type="EMBL" id="QPMH01000004">
    <property type="protein sequence ID" value="RDD62780.1"/>
    <property type="molecule type" value="Genomic_DNA"/>
</dbReference>
<dbReference type="InterPro" id="IPR004358">
    <property type="entry name" value="Sig_transdc_His_kin-like_C"/>
</dbReference>
<name>A0A369TBX4_9PROT</name>
<evidence type="ECO:0000256" key="7">
    <source>
        <dbReference type="ARBA" id="ARBA00022777"/>
    </source>
</evidence>
<evidence type="ECO:0000256" key="8">
    <source>
        <dbReference type="ARBA" id="ARBA00022989"/>
    </source>
</evidence>
<keyword evidence="10" id="KW-0472">Membrane</keyword>
<evidence type="ECO:0000256" key="6">
    <source>
        <dbReference type="ARBA" id="ARBA00022692"/>
    </source>
</evidence>
<evidence type="ECO:0000259" key="12">
    <source>
        <dbReference type="PROSITE" id="PS50885"/>
    </source>
</evidence>
<evidence type="ECO:0000259" key="11">
    <source>
        <dbReference type="PROSITE" id="PS50109"/>
    </source>
</evidence>
<dbReference type="InterPro" id="IPR003660">
    <property type="entry name" value="HAMP_dom"/>
</dbReference>
<keyword evidence="5" id="KW-0808">Transferase</keyword>
<dbReference type="EC" id="2.7.13.3" evidence="3"/>
<keyword evidence="8" id="KW-1133">Transmembrane helix</keyword>
<evidence type="ECO:0000313" key="14">
    <source>
        <dbReference type="Proteomes" id="UP000253941"/>
    </source>
</evidence>
<organism evidence="13 14">
    <name type="scientific">Ferruginivarius sediminum</name>
    <dbReference type="NCBI Taxonomy" id="2661937"/>
    <lineage>
        <taxon>Bacteria</taxon>
        <taxon>Pseudomonadati</taxon>
        <taxon>Pseudomonadota</taxon>
        <taxon>Alphaproteobacteria</taxon>
        <taxon>Rhodospirillales</taxon>
        <taxon>Rhodospirillaceae</taxon>
        <taxon>Ferruginivarius</taxon>
    </lineage>
</organism>
<comment type="caution">
    <text evidence="13">The sequence shown here is derived from an EMBL/GenBank/DDBJ whole genome shotgun (WGS) entry which is preliminary data.</text>
</comment>
<dbReference type="PROSITE" id="PS50885">
    <property type="entry name" value="HAMP"/>
    <property type="match status" value="1"/>
</dbReference>
<evidence type="ECO:0000313" key="13">
    <source>
        <dbReference type="EMBL" id="RDD62780.1"/>
    </source>
</evidence>
<dbReference type="Pfam" id="PF02518">
    <property type="entry name" value="HATPase_c"/>
    <property type="match status" value="1"/>
</dbReference>
<keyword evidence="7" id="KW-0418">Kinase</keyword>
<dbReference type="SMART" id="SM00387">
    <property type="entry name" value="HATPase_c"/>
    <property type="match status" value="1"/>
</dbReference>
<dbReference type="InterPro" id="IPR036097">
    <property type="entry name" value="HisK_dim/P_sf"/>
</dbReference>
<dbReference type="AlphaFoldDB" id="A0A369TBX4"/>
<dbReference type="PANTHER" id="PTHR45436">
    <property type="entry name" value="SENSOR HISTIDINE KINASE YKOH"/>
    <property type="match status" value="1"/>
</dbReference>
<keyword evidence="6" id="KW-0812">Transmembrane</keyword>
<evidence type="ECO:0000256" key="5">
    <source>
        <dbReference type="ARBA" id="ARBA00022679"/>
    </source>
</evidence>
<evidence type="ECO:0000256" key="1">
    <source>
        <dbReference type="ARBA" id="ARBA00000085"/>
    </source>
</evidence>
<evidence type="ECO:0000256" key="9">
    <source>
        <dbReference type="ARBA" id="ARBA00023012"/>
    </source>
</evidence>
<dbReference type="InterPro" id="IPR005467">
    <property type="entry name" value="His_kinase_dom"/>
</dbReference>
<protein>
    <recommendedName>
        <fullName evidence="3">histidine kinase</fullName>
        <ecNumber evidence="3">2.7.13.3</ecNumber>
    </recommendedName>
</protein>
<keyword evidence="9" id="KW-0902">Two-component regulatory system</keyword>
<gene>
    <name evidence="13" type="ORF">DRB17_06380</name>
</gene>
<evidence type="ECO:0000256" key="3">
    <source>
        <dbReference type="ARBA" id="ARBA00012438"/>
    </source>
</evidence>
<dbReference type="PANTHER" id="PTHR45436:SF5">
    <property type="entry name" value="SENSOR HISTIDINE KINASE TRCS"/>
    <property type="match status" value="1"/>
</dbReference>
<dbReference type="SUPFAM" id="SSF55874">
    <property type="entry name" value="ATPase domain of HSP90 chaperone/DNA topoisomerase II/histidine kinase"/>
    <property type="match status" value="1"/>
</dbReference>
<dbReference type="InterPro" id="IPR036890">
    <property type="entry name" value="HATPase_C_sf"/>
</dbReference>